<name>A0A1A9WUZ0_9MUSC</name>
<evidence type="ECO:0000256" key="4">
    <source>
        <dbReference type="PROSITE-ProRule" id="PRU00267"/>
    </source>
</evidence>
<dbReference type="InterPro" id="IPR009071">
    <property type="entry name" value="HMG_box_dom"/>
</dbReference>
<evidence type="ECO:0000313" key="7">
    <source>
        <dbReference type="EnsemblMetazoa" id="GBRI033434-PA"/>
    </source>
</evidence>
<feature type="compositionally biased region" description="Polar residues" evidence="5">
    <location>
        <begin position="8"/>
        <end position="20"/>
    </location>
</feature>
<feature type="compositionally biased region" description="Basic residues" evidence="5">
    <location>
        <begin position="85"/>
        <end position="109"/>
    </location>
</feature>
<organism evidence="7 8">
    <name type="scientific">Glossina brevipalpis</name>
    <dbReference type="NCBI Taxonomy" id="37001"/>
    <lineage>
        <taxon>Eukaryota</taxon>
        <taxon>Metazoa</taxon>
        <taxon>Ecdysozoa</taxon>
        <taxon>Arthropoda</taxon>
        <taxon>Hexapoda</taxon>
        <taxon>Insecta</taxon>
        <taxon>Pterygota</taxon>
        <taxon>Neoptera</taxon>
        <taxon>Endopterygota</taxon>
        <taxon>Diptera</taxon>
        <taxon>Brachycera</taxon>
        <taxon>Muscomorpha</taxon>
        <taxon>Hippoboscoidea</taxon>
        <taxon>Glossinidae</taxon>
        <taxon>Glossina</taxon>
    </lineage>
</organism>
<dbReference type="SMART" id="SM00398">
    <property type="entry name" value="HMG"/>
    <property type="match status" value="1"/>
</dbReference>
<evidence type="ECO:0000256" key="2">
    <source>
        <dbReference type="ARBA" id="ARBA00023125"/>
    </source>
</evidence>
<feature type="region of interest" description="Disordered" evidence="5">
    <location>
        <begin position="85"/>
        <end position="117"/>
    </location>
</feature>
<dbReference type="VEuPathDB" id="VectorBase:GBRI033434"/>
<protein>
    <recommendedName>
        <fullName evidence="6">HMG box domain-containing protein</fullName>
    </recommendedName>
</protein>
<dbReference type="Proteomes" id="UP000091820">
    <property type="component" value="Unassembled WGS sequence"/>
</dbReference>
<evidence type="ECO:0000256" key="5">
    <source>
        <dbReference type="SAM" id="MobiDB-lite"/>
    </source>
</evidence>
<dbReference type="InterPro" id="IPR031061">
    <property type="entry name" value="HMGB_plant"/>
</dbReference>
<dbReference type="GO" id="GO:0003677">
    <property type="term" value="F:DNA binding"/>
    <property type="evidence" value="ECO:0007669"/>
    <property type="project" value="UniProtKB-UniRule"/>
</dbReference>
<keyword evidence="3 4" id="KW-0539">Nucleus</keyword>
<feature type="region of interest" description="Disordered" evidence="5">
    <location>
        <begin position="1"/>
        <end position="27"/>
    </location>
</feature>
<dbReference type="SUPFAM" id="SSF47095">
    <property type="entry name" value="HMG-box"/>
    <property type="match status" value="1"/>
</dbReference>
<dbReference type="Gene3D" id="1.10.30.10">
    <property type="entry name" value="High mobility group box domain"/>
    <property type="match status" value="1"/>
</dbReference>
<reference evidence="7" key="2">
    <citation type="submission" date="2020-05" db="UniProtKB">
        <authorList>
            <consortium name="EnsemblMetazoa"/>
        </authorList>
    </citation>
    <scope>IDENTIFICATION</scope>
    <source>
        <strain evidence="7">IAEA</strain>
    </source>
</reference>
<dbReference type="PROSITE" id="PS50118">
    <property type="entry name" value="HMG_BOX_2"/>
    <property type="match status" value="1"/>
</dbReference>
<comment type="subcellular location">
    <subcellularLocation>
        <location evidence="1">Nucleus</location>
    </subcellularLocation>
</comment>
<feature type="DNA-binding region" description="HMG box" evidence="4">
    <location>
        <begin position="30"/>
        <end position="99"/>
    </location>
</feature>
<evidence type="ECO:0000256" key="1">
    <source>
        <dbReference type="ARBA" id="ARBA00004123"/>
    </source>
</evidence>
<evidence type="ECO:0000259" key="6">
    <source>
        <dbReference type="PROSITE" id="PS50118"/>
    </source>
</evidence>
<sequence>MFRRSKTCDSTSGNKTTSDQPMKEEEIYENTKAPTAFFVFLYEFRELIKKSCLRNLPQVEICRSAGRRWRQMSSEDKEPYTLWARRNRNKKRNTMRTRRVTSRRQRSSHARSTFSCK</sequence>
<dbReference type="PANTHER" id="PTHR46261:SF18">
    <property type="entry name" value="DNA-BINDING PROTEIN MNB1B"/>
    <property type="match status" value="1"/>
</dbReference>
<dbReference type="AlphaFoldDB" id="A0A1A9WUZ0"/>
<dbReference type="PANTHER" id="PTHR46261">
    <property type="entry name" value="HIGH MOBILITY GROUP B PROTEIN 4-RELATED"/>
    <property type="match status" value="1"/>
</dbReference>
<evidence type="ECO:0000313" key="8">
    <source>
        <dbReference type="Proteomes" id="UP000091820"/>
    </source>
</evidence>
<dbReference type="EnsemblMetazoa" id="GBRI033434-RA">
    <property type="protein sequence ID" value="GBRI033434-PA"/>
    <property type="gene ID" value="GBRI033434"/>
</dbReference>
<dbReference type="GO" id="GO:0005634">
    <property type="term" value="C:nucleus"/>
    <property type="evidence" value="ECO:0007669"/>
    <property type="project" value="UniProtKB-SubCell"/>
</dbReference>
<proteinExistence type="predicted"/>
<dbReference type="STRING" id="37001.A0A1A9WUZ0"/>
<evidence type="ECO:0000256" key="3">
    <source>
        <dbReference type="ARBA" id="ARBA00023242"/>
    </source>
</evidence>
<keyword evidence="8" id="KW-1185">Reference proteome</keyword>
<feature type="domain" description="HMG box" evidence="6">
    <location>
        <begin position="30"/>
        <end position="99"/>
    </location>
</feature>
<keyword evidence="2 4" id="KW-0238">DNA-binding</keyword>
<dbReference type="Pfam" id="PF00505">
    <property type="entry name" value="HMG_box"/>
    <property type="match status" value="1"/>
</dbReference>
<dbReference type="InterPro" id="IPR036910">
    <property type="entry name" value="HMG_box_dom_sf"/>
</dbReference>
<reference evidence="8" key="1">
    <citation type="submission" date="2014-03" db="EMBL/GenBank/DDBJ databases">
        <authorList>
            <person name="Aksoy S."/>
            <person name="Warren W."/>
            <person name="Wilson R.K."/>
        </authorList>
    </citation>
    <scope>NUCLEOTIDE SEQUENCE [LARGE SCALE GENOMIC DNA]</scope>
    <source>
        <strain evidence="8">IAEA</strain>
    </source>
</reference>
<accession>A0A1A9WUZ0</accession>